<gene>
    <name evidence="1" type="ORF">SAMN05216293_0196</name>
</gene>
<accession>A0A1M6PIG7</accession>
<organism evidence="1 2">
    <name type="scientific">Flagellimonas taeanensis</name>
    <dbReference type="NCBI Taxonomy" id="1005926"/>
    <lineage>
        <taxon>Bacteria</taxon>
        <taxon>Pseudomonadati</taxon>
        <taxon>Bacteroidota</taxon>
        <taxon>Flavobacteriia</taxon>
        <taxon>Flavobacteriales</taxon>
        <taxon>Flavobacteriaceae</taxon>
        <taxon>Flagellimonas</taxon>
    </lineage>
</organism>
<dbReference type="EMBL" id="FRAT01000001">
    <property type="protein sequence ID" value="SHK07726.1"/>
    <property type="molecule type" value="Genomic_DNA"/>
</dbReference>
<proteinExistence type="predicted"/>
<dbReference type="Proteomes" id="UP000184031">
    <property type="component" value="Unassembled WGS sequence"/>
</dbReference>
<reference evidence="1 2" key="1">
    <citation type="submission" date="2016-11" db="EMBL/GenBank/DDBJ databases">
        <authorList>
            <person name="Varghese N."/>
            <person name="Submissions S."/>
        </authorList>
    </citation>
    <scope>NUCLEOTIDE SEQUENCE [LARGE SCALE GENOMIC DNA]</scope>
    <source>
        <strain evidence="1 2">CGMCC 1.12174</strain>
    </source>
</reference>
<sequence length="36" mass="4196">MRLSNRLMNKGLLFDKMQKEAPDDSGALLTYKLFSY</sequence>
<name>A0A1M6PIG7_9FLAO</name>
<protein>
    <submittedName>
        <fullName evidence="1">Uncharacterized protein</fullName>
    </submittedName>
</protein>
<dbReference type="AlphaFoldDB" id="A0A1M6PIG7"/>
<evidence type="ECO:0000313" key="2">
    <source>
        <dbReference type="Proteomes" id="UP000184031"/>
    </source>
</evidence>
<evidence type="ECO:0000313" key="1">
    <source>
        <dbReference type="EMBL" id="SHK07726.1"/>
    </source>
</evidence>
<comment type="caution">
    <text evidence="1">The sequence shown here is derived from an EMBL/GenBank/DDBJ whole genome shotgun (WGS) entry which is preliminary data.</text>
</comment>